<name>A0AAE0M352_9PEZI</name>
<dbReference type="Pfam" id="PF07992">
    <property type="entry name" value="Pyr_redox_2"/>
    <property type="match status" value="1"/>
</dbReference>
<dbReference type="GO" id="GO:0005737">
    <property type="term" value="C:cytoplasm"/>
    <property type="evidence" value="ECO:0007669"/>
    <property type="project" value="TreeGrafter"/>
</dbReference>
<dbReference type="Proteomes" id="UP001283341">
    <property type="component" value="Unassembled WGS sequence"/>
</dbReference>
<keyword evidence="7" id="KW-1185">Reference proteome</keyword>
<accession>A0AAE0M352</accession>
<dbReference type="PRINTS" id="PR00368">
    <property type="entry name" value="FADPNR"/>
</dbReference>
<evidence type="ECO:0000313" key="6">
    <source>
        <dbReference type="EMBL" id="KAK3317013.1"/>
    </source>
</evidence>
<dbReference type="InterPro" id="IPR036188">
    <property type="entry name" value="FAD/NAD-bd_sf"/>
</dbReference>
<feature type="domain" description="FAD/NAD(P)-binding" evidence="5">
    <location>
        <begin position="11"/>
        <end position="350"/>
    </location>
</feature>
<dbReference type="GO" id="GO:0050660">
    <property type="term" value="F:flavin adenine dinucleotide binding"/>
    <property type="evidence" value="ECO:0007669"/>
    <property type="project" value="TreeGrafter"/>
</dbReference>
<keyword evidence="2" id="KW-0285">Flavoprotein</keyword>
<evidence type="ECO:0000256" key="3">
    <source>
        <dbReference type="ARBA" id="ARBA00022827"/>
    </source>
</evidence>
<sequence>MAVNTQTKKKQIVILGGSYSGLSTAHYLLKHALPFLADPYSFELVLVSTSSQAMCRPACPRAMISDDFFNQEKLFVDIPTQFNQYPSTTKFRFIHGHATALDHVARTVSVSLISPKTPETVNLVFHALIIATGASTPSPLLGLNTGDASLLRASWATFRTSLSSTTTKNIVIAGGGPTGVEVAGELGQHLNGRAPFYQSSFPNPKVNITLVTASSRILPRLREALSQQAEAYLAKVGVRIITDTRVVDATPPSNSSATNKDVLLIQGGETSSVTLLSKHKETQQLRADIYIPCVGTTPNTDFISSSSGLLSTSPESTGRVLTNPSTLRVDAAGPGAQIYAIGDVSNYAASPAIHNVLAAVPILCTNIKTDLLLSEAGTTQKEVGVKDRLFKEDVRETQLVPIGTSKGVGAMMGYRLPSFMVWLFKGRDYWLWTTGRLWSGKQWAKES</sequence>
<evidence type="ECO:0000259" key="5">
    <source>
        <dbReference type="Pfam" id="PF07992"/>
    </source>
</evidence>
<dbReference type="EMBL" id="JAUEDM010000005">
    <property type="protein sequence ID" value="KAK3317013.1"/>
    <property type="molecule type" value="Genomic_DNA"/>
</dbReference>
<dbReference type="PRINTS" id="PR00469">
    <property type="entry name" value="PNDRDTASEII"/>
</dbReference>
<evidence type="ECO:0000313" key="7">
    <source>
        <dbReference type="Proteomes" id="UP001283341"/>
    </source>
</evidence>
<dbReference type="AlphaFoldDB" id="A0AAE0M352"/>
<reference evidence="6" key="2">
    <citation type="submission" date="2023-06" db="EMBL/GenBank/DDBJ databases">
        <authorList>
            <consortium name="Lawrence Berkeley National Laboratory"/>
            <person name="Haridas S."/>
            <person name="Hensen N."/>
            <person name="Bonometti L."/>
            <person name="Westerberg I."/>
            <person name="Brannstrom I.O."/>
            <person name="Guillou S."/>
            <person name="Cros-Aarteil S."/>
            <person name="Calhoun S."/>
            <person name="Kuo A."/>
            <person name="Mondo S."/>
            <person name="Pangilinan J."/>
            <person name="Riley R."/>
            <person name="Labutti K."/>
            <person name="Andreopoulos B."/>
            <person name="Lipzen A."/>
            <person name="Chen C."/>
            <person name="Yanf M."/>
            <person name="Daum C."/>
            <person name="Ng V."/>
            <person name="Clum A."/>
            <person name="Steindorff A."/>
            <person name="Ohm R."/>
            <person name="Martin F."/>
            <person name="Silar P."/>
            <person name="Natvig D."/>
            <person name="Lalanne C."/>
            <person name="Gautier V."/>
            <person name="Ament-Velasquez S.L."/>
            <person name="Kruys A."/>
            <person name="Hutchinson M.I."/>
            <person name="Powell A.J."/>
            <person name="Barry K."/>
            <person name="Miller A.N."/>
            <person name="Grigoriev I.V."/>
            <person name="Debuchy R."/>
            <person name="Gladieux P."/>
            <person name="Thoren M.H."/>
            <person name="Johannesson H."/>
        </authorList>
    </citation>
    <scope>NUCLEOTIDE SEQUENCE</scope>
    <source>
        <strain evidence="6">CBS 118394</strain>
    </source>
</reference>
<keyword evidence="3" id="KW-0274">FAD</keyword>
<evidence type="ECO:0000256" key="1">
    <source>
        <dbReference type="ARBA" id="ARBA00006442"/>
    </source>
</evidence>
<reference evidence="6" key="1">
    <citation type="journal article" date="2023" name="Mol. Phylogenet. Evol.">
        <title>Genome-scale phylogeny and comparative genomics of the fungal order Sordariales.</title>
        <authorList>
            <person name="Hensen N."/>
            <person name="Bonometti L."/>
            <person name="Westerberg I."/>
            <person name="Brannstrom I.O."/>
            <person name="Guillou S."/>
            <person name="Cros-Aarteil S."/>
            <person name="Calhoun S."/>
            <person name="Haridas S."/>
            <person name="Kuo A."/>
            <person name="Mondo S."/>
            <person name="Pangilinan J."/>
            <person name="Riley R."/>
            <person name="LaButti K."/>
            <person name="Andreopoulos B."/>
            <person name="Lipzen A."/>
            <person name="Chen C."/>
            <person name="Yan M."/>
            <person name="Daum C."/>
            <person name="Ng V."/>
            <person name="Clum A."/>
            <person name="Steindorff A."/>
            <person name="Ohm R.A."/>
            <person name="Martin F."/>
            <person name="Silar P."/>
            <person name="Natvig D.O."/>
            <person name="Lalanne C."/>
            <person name="Gautier V."/>
            <person name="Ament-Velasquez S.L."/>
            <person name="Kruys A."/>
            <person name="Hutchinson M.I."/>
            <person name="Powell A.J."/>
            <person name="Barry K."/>
            <person name="Miller A.N."/>
            <person name="Grigoriev I.V."/>
            <person name="Debuchy R."/>
            <person name="Gladieux P."/>
            <person name="Hiltunen Thoren M."/>
            <person name="Johannesson H."/>
        </authorList>
    </citation>
    <scope>NUCLEOTIDE SEQUENCE</scope>
    <source>
        <strain evidence="6">CBS 118394</strain>
    </source>
</reference>
<dbReference type="PANTHER" id="PTHR43735:SF3">
    <property type="entry name" value="FERROPTOSIS SUPPRESSOR PROTEIN 1"/>
    <property type="match status" value="1"/>
</dbReference>
<comment type="caution">
    <text evidence="6">The sequence shown here is derived from an EMBL/GenBank/DDBJ whole genome shotgun (WGS) entry which is preliminary data.</text>
</comment>
<dbReference type="SUPFAM" id="SSF51905">
    <property type="entry name" value="FAD/NAD(P)-binding domain"/>
    <property type="match status" value="1"/>
</dbReference>
<proteinExistence type="inferred from homology"/>
<evidence type="ECO:0000256" key="4">
    <source>
        <dbReference type="ARBA" id="ARBA00023002"/>
    </source>
</evidence>
<comment type="similarity">
    <text evidence="1">Belongs to the FAD-dependent oxidoreductase family.</text>
</comment>
<dbReference type="GO" id="GO:0004174">
    <property type="term" value="F:electron-transferring-flavoprotein dehydrogenase activity"/>
    <property type="evidence" value="ECO:0007669"/>
    <property type="project" value="TreeGrafter"/>
</dbReference>
<dbReference type="InterPro" id="IPR023753">
    <property type="entry name" value="FAD/NAD-binding_dom"/>
</dbReference>
<keyword evidence="4" id="KW-0560">Oxidoreductase</keyword>
<evidence type="ECO:0000256" key="2">
    <source>
        <dbReference type="ARBA" id="ARBA00022630"/>
    </source>
</evidence>
<gene>
    <name evidence="6" type="ORF">B0H66DRAFT_310310</name>
</gene>
<organism evidence="6 7">
    <name type="scientific">Apodospora peruviana</name>
    <dbReference type="NCBI Taxonomy" id="516989"/>
    <lineage>
        <taxon>Eukaryota</taxon>
        <taxon>Fungi</taxon>
        <taxon>Dikarya</taxon>
        <taxon>Ascomycota</taxon>
        <taxon>Pezizomycotina</taxon>
        <taxon>Sordariomycetes</taxon>
        <taxon>Sordariomycetidae</taxon>
        <taxon>Sordariales</taxon>
        <taxon>Lasiosphaeriaceae</taxon>
        <taxon>Apodospora</taxon>
    </lineage>
</organism>
<dbReference type="PANTHER" id="PTHR43735">
    <property type="entry name" value="APOPTOSIS-INDUCING FACTOR 1"/>
    <property type="match status" value="1"/>
</dbReference>
<dbReference type="Gene3D" id="3.50.50.100">
    <property type="match status" value="1"/>
</dbReference>
<protein>
    <recommendedName>
        <fullName evidence="5">FAD/NAD(P)-binding domain-containing protein</fullName>
    </recommendedName>
</protein>